<dbReference type="EMBL" id="ML977623">
    <property type="protein sequence ID" value="KAF1996655.1"/>
    <property type="molecule type" value="Genomic_DNA"/>
</dbReference>
<organism evidence="1 2">
    <name type="scientific">Amniculicola lignicola CBS 123094</name>
    <dbReference type="NCBI Taxonomy" id="1392246"/>
    <lineage>
        <taxon>Eukaryota</taxon>
        <taxon>Fungi</taxon>
        <taxon>Dikarya</taxon>
        <taxon>Ascomycota</taxon>
        <taxon>Pezizomycotina</taxon>
        <taxon>Dothideomycetes</taxon>
        <taxon>Pleosporomycetidae</taxon>
        <taxon>Pleosporales</taxon>
        <taxon>Amniculicolaceae</taxon>
        <taxon>Amniculicola</taxon>
    </lineage>
</organism>
<evidence type="ECO:0000313" key="1">
    <source>
        <dbReference type="EMBL" id="KAF1996655.1"/>
    </source>
</evidence>
<dbReference type="Proteomes" id="UP000799779">
    <property type="component" value="Unassembled WGS sequence"/>
</dbReference>
<sequence length="130" mass="14208">MGGGMVLFVHVSATVQRGSGRGQVHSRGQKNNSFWKSTRTKGGLVQKGKKFVASMGNLWVLGLNMGQFTLGCGSGRVSCDCGEFLGSWVEYGTVDIAMRNIRKGRERARICCDNWKLGTMAENRTVDSGW</sequence>
<name>A0A6A5WBZ5_9PLEO</name>
<proteinExistence type="predicted"/>
<gene>
    <name evidence="1" type="ORF">P154DRAFT_310230</name>
</gene>
<evidence type="ECO:0000313" key="2">
    <source>
        <dbReference type="Proteomes" id="UP000799779"/>
    </source>
</evidence>
<keyword evidence="2" id="KW-1185">Reference proteome</keyword>
<accession>A0A6A5WBZ5</accession>
<protein>
    <submittedName>
        <fullName evidence="1">Uncharacterized protein</fullName>
    </submittedName>
</protein>
<dbReference type="AlphaFoldDB" id="A0A6A5WBZ5"/>
<reference evidence="1" key="1">
    <citation type="journal article" date="2020" name="Stud. Mycol.">
        <title>101 Dothideomycetes genomes: a test case for predicting lifestyles and emergence of pathogens.</title>
        <authorList>
            <person name="Haridas S."/>
            <person name="Albert R."/>
            <person name="Binder M."/>
            <person name="Bloem J."/>
            <person name="Labutti K."/>
            <person name="Salamov A."/>
            <person name="Andreopoulos B."/>
            <person name="Baker S."/>
            <person name="Barry K."/>
            <person name="Bills G."/>
            <person name="Bluhm B."/>
            <person name="Cannon C."/>
            <person name="Castanera R."/>
            <person name="Culley D."/>
            <person name="Daum C."/>
            <person name="Ezra D."/>
            <person name="Gonzalez J."/>
            <person name="Henrissat B."/>
            <person name="Kuo A."/>
            <person name="Liang C."/>
            <person name="Lipzen A."/>
            <person name="Lutzoni F."/>
            <person name="Magnuson J."/>
            <person name="Mondo S."/>
            <person name="Nolan M."/>
            <person name="Ohm R."/>
            <person name="Pangilinan J."/>
            <person name="Park H.-J."/>
            <person name="Ramirez L."/>
            <person name="Alfaro M."/>
            <person name="Sun H."/>
            <person name="Tritt A."/>
            <person name="Yoshinaga Y."/>
            <person name="Zwiers L.-H."/>
            <person name="Turgeon B."/>
            <person name="Goodwin S."/>
            <person name="Spatafora J."/>
            <person name="Crous P."/>
            <person name="Grigoriev I."/>
        </authorList>
    </citation>
    <scope>NUCLEOTIDE SEQUENCE</scope>
    <source>
        <strain evidence="1">CBS 123094</strain>
    </source>
</reference>